<evidence type="ECO:0000256" key="3">
    <source>
        <dbReference type="ARBA" id="ARBA00022695"/>
    </source>
</evidence>
<keyword evidence="6" id="KW-0067">ATP-binding</keyword>
<evidence type="ECO:0000256" key="4">
    <source>
        <dbReference type="ARBA" id="ARBA00022723"/>
    </source>
</evidence>
<keyword evidence="3" id="KW-0548">Nucleotidyltransferase</keyword>
<evidence type="ECO:0000256" key="5">
    <source>
        <dbReference type="ARBA" id="ARBA00022741"/>
    </source>
</evidence>
<keyword evidence="10" id="KW-1185">Reference proteome</keyword>
<keyword evidence="4" id="KW-0479">Metal-binding</keyword>
<dbReference type="PROSITE" id="PS50943">
    <property type="entry name" value="HTH_CROC1"/>
    <property type="match status" value="1"/>
</dbReference>
<dbReference type="PANTHER" id="PTHR33571:SF14">
    <property type="entry name" value="PROTEIN ADENYLYLTRANSFERASE MJ0435-RELATED"/>
    <property type="match status" value="1"/>
</dbReference>
<dbReference type="RefSeq" id="WP_099413779.1">
    <property type="nucleotide sequence ID" value="NZ_PDYH01000051.1"/>
</dbReference>
<proteinExistence type="predicted"/>
<dbReference type="CDD" id="cd00093">
    <property type="entry name" value="HTH_XRE"/>
    <property type="match status" value="1"/>
</dbReference>
<sequence length="158" mass="18062">MVDSLKEIRKSIGYTQSQAADYLKVSLRSYKSYETEPQKSNSIKYLYLVETLGKLNTIDETHGILDIEAIKEKCEKVFKDYKIEYCYLFGSYAKGKAKEDSDIDLLISSTVKGLKFYGLVEKLSNTLHKKIDLLDKEQLVANPELLDEVLKDGIKIYG</sequence>
<evidence type="ECO:0000256" key="7">
    <source>
        <dbReference type="ARBA" id="ARBA00022842"/>
    </source>
</evidence>
<dbReference type="PANTHER" id="PTHR33571">
    <property type="entry name" value="SSL8005 PROTEIN"/>
    <property type="match status" value="1"/>
</dbReference>
<evidence type="ECO:0000256" key="6">
    <source>
        <dbReference type="ARBA" id="ARBA00022840"/>
    </source>
</evidence>
<dbReference type="InterPro" id="IPR041633">
    <property type="entry name" value="Polbeta"/>
</dbReference>
<dbReference type="AlphaFoldDB" id="A0A2G3E8E1"/>
<dbReference type="Gene3D" id="1.10.260.40">
    <property type="entry name" value="lambda repressor-like DNA-binding domains"/>
    <property type="match status" value="1"/>
</dbReference>
<dbReference type="Pfam" id="PF18765">
    <property type="entry name" value="Polbeta"/>
    <property type="match status" value="1"/>
</dbReference>
<dbReference type="GO" id="GO:0003677">
    <property type="term" value="F:DNA binding"/>
    <property type="evidence" value="ECO:0007669"/>
    <property type="project" value="InterPro"/>
</dbReference>
<comment type="caution">
    <text evidence="9">The sequence shown here is derived from an EMBL/GenBank/DDBJ whole genome shotgun (WGS) entry which is preliminary data.</text>
</comment>
<organism evidence="9 10">
    <name type="scientific">Pseudobutyrivibrio ruminis</name>
    <dbReference type="NCBI Taxonomy" id="46206"/>
    <lineage>
        <taxon>Bacteria</taxon>
        <taxon>Bacillati</taxon>
        <taxon>Bacillota</taxon>
        <taxon>Clostridia</taxon>
        <taxon>Lachnospirales</taxon>
        <taxon>Lachnospiraceae</taxon>
        <taxon>Pseudobutyrivibrio</taxon>
    </lineage>
</organism>
<dbReference type="InterPro" id="IPR010982">
    <property type="entry name" value="Lambda_DNA-bd_dom_sf"/>
</dbReference>
<accession>A0A2G3E8E1</accession>
<protein>
    <submittedName>
        <fullName evidence="9">Nucleotidyltransferase</fullName>
    </submittedName>
</protein>
<keyword evidence="7" id="KW-0460">Magnesium</keyword>
<dbReference type="EMBL" id="PDYH01000051">
    <property type="protein sequence ID" value="PHU39383.1"/>
    <property type="molecule type" value="Genomic_DNA"/>
</dbReference>
<comment type="cofactor">
    <cofactor evidence="1">
        <name>Mg(2+)</name>
        <dbReference type="ChEBI" id="CHEBI:18420"/>
    </cofactor>
</comment>
<feature type="domain" description="HTH cro/C1-type" evidence="8">
    <location>
        <begin position="5"/>
        <end position="35"/>
    </location>
</feature>
<evidence type="ECO:0000313" key="9">
    <source>
        <dbReference type="EMBL" id="PHU39383.1"/>
    </source>
</evidence>
<dbReference type="InterPro" id="IPR043519">
    <property type="entry name" value="NT_sf"/>
</dbReference>
<keyword evidence="2" id="KW-0808">Transferase</keyword>
<dbReference type="InterPro" id="IPR001387">
    <property type="entry name" value="Cro/C1-type_HTH"/>
</dbReference>
<evidence type="ECO:0000313" key="10">
    <source>
        <dbReference type="Proteomes" id="UP000224317"/>
    </source>
</evidence>
<dbReference type="GO" id="GO:0016779">
    <property type="term" value="F:nucleotidyltransferase activity"/>
    <property type="evidence" value="ECO:0007669"/>
    <property type="project" value="UniProtKB-KW"/>
</dbReference>
<gene>
    <name evidence="9" type="ORF">CSX00_11395</name>
</gene>
<dbReference type="GO" id="GO:0046872">
    <property type="term" value="F:metal ion binding"/>
    <property type="evidence" value="ECO:0007669"/>
    <property type="project" value="UniProtKB-KW"/>
</dbReference>
<keyword evidence="5" id="KW-0547">Nucleotide-binding</keyword>
<evidence type="ECO:0000256" key="2">
    <source>
        <dbReference type="ARBA" id="ARBA00022679"/>
    </source>
</evidence>
<dbReference type="SUPFAM" id="SSF81301">
    <property type="entry name" value="Nucleotidyltransferase"/>
    <property type="match status" value="1"/>
</dbReference>
<dbReference type="InterPro" id="IPR052038">
    <property type="entry name" value="Type-VII_TA_antitoxin"/>
</dbReference>
<evidence type="ECO:0000256" key="1">
    <source>
        <dbReference type="ARBA" id="ARBA00001946"/>
    </source>
</evidence>
<dbReference type="Gene3D" id="3.30.460.10">
    <property type="entry name" value="Beta Polymerase, domain 2"/>
    <property type="match status" value="1"/>
</dbReference>
<dbReference type="GO" id="GO:0005524">
    <property type="term" value="F:ATP binding"/>
    <property type="evidence" value="ECO:0007669"/>
    <property type="project" value="UniProtKB-KW"/>
</dbReference>
<name>A0A2G3E8E1_9FIRM</name>
<evidence type="ECO:0000259" key="8">
    <source>
        <dbReference type="PROSITE" id="PS50943"/>
    </source>
</evidence>
<reference evidence="9" key="1">
    <citation type="submission" date="2017-10" db="EMBL/GenBank/DDBJ databases">
        <title>Resolving the taxonomy of Roseburia spp., Eubacterium rectale and Agathobacter spp. through phylogenomic analysis.</title>
        <authorList>
            <person name="Sheridan P.O."/>
            <person name="Walker A.W."/>
            <person name="Duncan S.H."/>
            <person name="Scott K.P."/>
            <person name="Toole P.W.O."/>
            <person name="Luis P."/>
            <person name="Flint H.J."/>
        </authorList>
    </citation>
    <scope>NUCLEOTIDE SEQUENCE [LARGE SCALE GENOMIC DNA]</scope>
    <source>
        <strain evidence="9">JK10</strain>
    </source>
</reference>
<dbReference type="SUPFAM" id="SSF47413">
    <property type="entry name" value="lambda repressor-like DNA-binding domains"/>
    <property type="match status" value="1"/>
</dbReference>
<dbReference type="CDD" id="cd05403">
    <property type="entry name" value="NT_KNTase_like"/>
    <property type="match status" value="1"/>
</dbReference>
<dbReference type="Proteomes" id="UP000224317">
    <property type="component" value="Unassembled WGS sequence"/>
</dbReference>